<dbReference type="GO" id="GO:0015075">
    <property type="term" value="F:monoatomic ion transmembrane transporter activity"/>
    <property type="evidence" value="ECO:0007669"/>
    <property type="project" value="InterPro"/>
</dbReference>
<evidence type="ECO:0000256" key="1">
    <source>
        <dbReference type="ARBA" id="ARBA00004225"/>
    </source>
</evidence>
<keyword evidence="7" id="KW-0496">Mitochondrion</keyword>
<evidence type="ECO:0000256" key="9">
    <source>
        <dbReference type="SAM" id="MobiDB-lite"/>
    </source>
</evidence>
<feature type="compositionally biased region" description="Basic and acidic residues" evidence="9">
    <location>
        <begin position="1"/>
        <end position="25"/>
    </location>
</feature>
<evidence type="ECO:0000256" key="10">
    <source>
        <dbReference type="SAM" id="Phobius"/>
    </source>
</evidence>
<protein>
    <recommendedName>
        <fullName evidence="13">Sideroflexin-4</fullName>
    </recommendedName>
</protein>
<evidence type="ECO:0000256" key="4">
    <source>
        <dbReference type="ARBA" id="ARBA00022692"/>
    </source>
</evidence>
<name>A0AAV7QLZ0_PLEWA</name>
<comment type="caution">
    <text evidence="11">The sequence shown here is derived from an EMBL/GenBank/DDBJ whole genome shotgun (WGS) entry which is preliminary data.</text>
</comment>
<evidence type="ECO:0000313" key="12">
    <source>
        <dbReference type="Proteomes" id="UP001066276"/>
    </source>
</evidence>
<dbReference type="InterPro" id="IPR004686">
    <property type="entry name" value="Mtc"/>
</dbReference>
<evidence type="ECO:0000313" key="11">
    <source>
        <dbReference type="EMBL" id="KAJ1140074.1"/>
    </source>
</evidence>
<keyword evidence="12" id="KW-1185">Reference proteome</keyword>
<evidence type="ECO:0000256" key="7">
    <source>
        <dbReference type="ARBA" id="ARBA00023128"/>
    </source>
</evidence>
<keyword evidence="3" id="KW-0813">Transport</keyword>
<dbReference type="GO" id="GO:0006865">
    <property type="term" value="P:amino acid transport"/>
    <property type="evidence" value="ECO:0007669"/>
    <property type="project" value="UniProtKB-KW"/>
</dbReference>
<sequence>MEVAACEERKGGSAREQKARGAECKLRRKEQKPSETYCRCNGALYSAHMEKLPSPVSSSTSEGQSFIRRFLHWLDILDPLLLLSTEEDIQNAQLLFQEDGSPDPARDIKVKEAWRLRLASVHPDTGAVIHPIFRPPAFLPVGAPLVIAALLPHQGVKPAFFWQLLFQAYSAGFNLANDNATNQVDQFRSKQGVLLLSAVSCTTLLGTAPQLIMKRYCLDTPAMQVFFRKFVPIPLMAFLGAYNVAVTRLIDFENGIEVVDKNGNVVGVSKKAGAKAVKETAVSRSLLLGATALVPIVLLHFLESTRFILRNPLAFAPIRHISTAVAFGLMIPISFSLFPQTGKIRRENLEPTIVSSTKEQELYYSRGL</sequence>
<comment type="similarity">
    <text evidence="2">Belongs to the sideroflexin family.</text>
</comment>
<dbReference type="Pfam" id="PF03820">
    <property type="entry name" value="SFXNs"/>
    <property type="match status" value="1"/>
</dbReference>
<keyword evidence="8 10" id="KW-0472">Membrane</keyword>
<dbReference type="EMBL" id="JANPWB010000010">
    <property type="protein sequence ID" value="KAJ1140074.1"/>
    <property type="molecule type" value="Genomic_DNA"/>
</dbReference>
<dbReference type="AlphaFoldDB" id="A0AAV7QLZ0"/>
<organism evidence="11 12">
    <name type="scientific">Pleurodeles waltl</name>
    <name type="common">Iberian ribbed newt</name>
    <dbReference type="NCBI Taxonomy" id="8319"/>
    <lineage>
        <taxon>Eukaryota</taxon>
        <taxon>Metazoa</taxon>
        <taxon>Chordata</taxon>
        <taxon>Craniata</taxon>
        <taxon>Vertebrata</taxon>
        <taxon>Euteleostomi</taxon>
        <taxon>Amphibia</taxon>
        <taxon>Batrachia</taxon>
        <taxon>Caudata</taxon>
        <taxon>Salamandroidea</taxon>
        <taxon>Salamandridae</taxon>
        <taxon>Pleurodelinae</taxon>
        <taxon>Pleurodeles</taxon>
    </lineage>
</organism>
<proteinExistence type="inferred from homology"/>
<feature type="region of interest" description="Disordered" evidence="9">
    <location>
        <begin position="1"/>
        <end position="30"/>
    </location>
</feature>
<feature type="transmembrane region" description="Helical" evidence="10">
    <location>
        <begin position="285"/>
        <end position="302"/>
    </location>
</feature>
<evidence type="ECO:0008006" key="13">
    <source>
        <dbReference type="Google" id="ProtNLM"/>
    </source>
</evidence>
<accession>A0AAV7QLZ0</accession>
<keyword evidence="6 10" id="KW-1133">Transmembrane helix</keyword>
<dbReference type="GO" id="GO:1990542">
    <property type="term" value="P:mitochondrial transmembrane transport"/>
    <property type="evidence" value="ECO:0007669"/>
    <property type="project" value="TreeGrafter"/>
</dbReference>
<dbReference type="PANTHER" id="PTHR11153:SF3">
    <property type="entry name" value="SIDEROFLEXIN-4"/>
    <property type="match status" value="1"/>
</dbReference>
<dbReference type="PANTHER" id="PTHR11153">
    <property type="entry name" value="SIDEROFLEXIN"/>
    <property type="match status" value="1"/>
</dbReference>
<feature type="transmembrane region" description="Helical" evidence="10">
    <location>
        <begin position="193"/>
        <end position="213"/>
    </location>
</feature>
<evidence type="ECO:0000256" key="3">
    <source>
        <dbReference type="ARBA" id="ARBA00022448"/>
    </source>
</evidence>
<feature type="transmembrane region" description="Helical" evidence="10">
    <location>
        <begin position="225"/>
        <end position="245"/>
    </location>
</feature>
<feature type="transmembrane region" description="Helical" evidence="10">
    <location>
        <begin position="314"/>
        <end position="338"/>
    </location>
</feature>
<evidence type="ECO:0000256" key="5">
    <source>
        <dbReference type="ARBA" id="ARBA00022970"/>
    </source>
</evidence>
<comment type="subcellular location">
    <subcellularLocation>
        <location evidence="1">Mitochondrion membrane</location>
        <topology evidence="1">Multi-pass membrane protein</topology>
    </subcellularLocation>
</comment>
<keyword evidence="5" id="KW-0029">Amino-acid transport</keyword>
<evidence type="ECO:0000256" key="8">
    <source>
        <dbReference type="ARBA" id="ARBA00023136"/>
    </source>
</evidence>
<dbReference type="GO" id="GO:0005743">
    <property type="term" value="C:mitochondrial inner membrane"/>
    <property type="evidence" value="ECO:0007669"/>
    <property type="project" value="TreeGrafter"/>
</dbReference>
<keyword evidence="4 10" id="KW-0812">Transmembrane</keyword>
<evidence type="ECO:0000256" key="6">
    <source>
        <dbReference type="ARBA" id="ARBA00022989"/>
    </source>
</evidence>
<gene>
    <name evidence="11" type="ORF">NDU88_006435</name>
</gene>
<dbReference type="Proteomes" id="UP001066276">
    <property type="component" value="Chromosome 6"/>
</dbReference>
<reference evidence="11" key="1">
    <citation type="journal article" date="2022" name="bioRxiv">
        <title>Sequencing and chromosome-scale assembly of the giantPleurodeles waltlgenome.</title>
        <authorList>
            <person name="Brown T."/>
            <person name="Elewa A."/>
            <person name="Iarovenko S."/>
            <person name="Subramanian E."/>
            <person name="Araus A.J."/>
            <person name="Petzold A."/>
            <person name="Susuki M."/>
            <person name="Suzuki K.-i.T."/>
            <person name="Hayashi T."/>
            <person name="Toyoda A."/>
            <person name="Oliveira C."/>
            <person name="Osipova E."/>
            <person name="Leigh N.D."/>
            <person name="Simon A."/>
            <person name="Yun M.H."/>
        </authorList>
    </citation>
    <scope>NUCLEOTIDE SEQUENCE</scope>
    <source>
        <strain evidence="11">20211129_DDA</strain>
        <tissue evidence="11">Liver</tissue>
    </source>
</reference>
<evidence type="ECO:0000256" key="2">
    <source>
        <dbReference type="ARBA" id="ARBA00005974"/>
    </source>
</evidence>